<feature type="transmembrane region" description="Helical" evidence="1">
    <location>
        <begin position="60"/>
        <end position="81"/>
    </location>
</feature>
<feature type="transmembrane region" description="Helical" evidence="1">
    <location>
        <begin position="29"/>
        <end position="48"/>
    </location>
</feature>
<evidence type="ECO:0000313" key="3">
    <source>
        <dbReference type="Proteomes" id="UP001180536"/>
    </source>
</evidence>
<dbReference type="RefSeq" id="WP_157275487.1">
    <property type="nucleotide sequence ID" value="NZ_JAVDXQ010000007.1"/>
</dbReference>
<gene>
    <name evidence="2" type="ORF">J2X16_004516</name>
</gene>
<dbReference type="EMBL" id="JAVDXQ010000007">
    <property type="protein sequence ID" value="MDR7299148.1"/>
    <property type="molecule type" value="Genomic_DNA"/>
</dbReference>
<name>A0ABU1ZEV0_9BURK</name>
<keyword evidence="1" id="KW-0472">Membrane</keyword>
<organism evidence="2 3">
    <name type="scientific">Pelomonas aquatica</name>
    <dbReference type="NCBI Taxonomy" id="431058"/>
    <lineage>
        <taxon>Bacteria</taxon>
        <taxon>Pseudomonadati</taxon>
        <taxon>Pseudomonadota</taxon>
        <taxon>Betaproteobacteria</taxon>
        <taxon>Burkholderiales</taxon>
        <taxon>Sphaerotilaceae</taxon>
        <taxon>Roseateles</taxon>
    </lineage>
</organism>
<dbReference type="Proteomes" id="UP001180536">
    <property type="component" value="Unassembled WGS sequence"/>
</dbReference>
<evidence type="ECO:0000313" key="2">
    <source>
        <dbReference type="EMBL" id="MDR7299148.1"/>
    </source>
</evidence>
<comment type="caution">
    <text evidence="2">The sequence shown here is derived from an EMBL/GenBank/DDBJ whole genome shotgun (WGS) entry which is preliminary data.</text>
</comment>
<sequence>MNLVLWCITGTLIAVLSSFRTTTLGRLRLLVEVAFSGLGAVVGGMLAVPREHWLSADTHWPGIAAAIIGAVMLLGVANLRAMRSQMP</sequence>
<keyword evidence="1" id="KW-1133">Transmembrane helix</keyword>
<protein>
    <submittedName>
        <fullName evidence="2">Membrane protein YeaQ/YmgE (Transglycosylase-associated protein family)</fullName>
    </submittedName>
</protein>
<keyword evidence="1" id="KW-0812">Transmembrane</keyword>
<proteinExistence type="predicted"/>
<accession>A0ABU1ZEV0</accession>
<keyword evidence="3" id="KW-1185">Reference proteome</keyword>
<reference evidence="2 3" key="1">
    <citation type="submission" date="2023-07" db="EMBL/GenBank/DDBJ databases">
        <title>Sorghum-associated microbial communities from plants grown in Nebraska, USA.</title>
        <authorList>
            <person name="Schachtman D."/>
        </authorList>
    </citation>
    <scope>NUCLEOTIDE SEQUENCE [LARGE SCALE GENOMIC DNA]</scope>
    <source>
        <strain evidence="2 3">BE310</strain>
    </source>
</reference>
<evidence type="ECO:0000256" key="1">
    <source>
        <dbReference type="SAM" id="Phobius"/>
    </source>
</evidence>